<protein>
    <submittedName>
        <fullName evidence="2">Putative Zn-ribbon protein</fullName>
    </submittedName>
</protein>
<dbReference type="InterPro" id="IPR023286">
    <property type="entry name" value="ABATE_dom_sf"/>
</dbReference>
<feature type="domain" description="Zinc finger CGNR" evidence="1">
    <location>
        <begin position="144"/>
        <end position="187"/>
    </location>
</feature>
<sequence length="193" mass="20650">MLTSGTMTEFDRGAGSLCLDFVATVRDWPGRRVELLATPAELTGWFEEQGLPAAAGGLTEPDLLAARDLRGAVNETTRGLIASRPPTPEDIRLINAAGRRPTPVFLLGPGGRTRTPVPEPDAGAALSVIARDAINLLTGPDLGRVRACDSDGCATLFLDRSPSGRRRWCSMRRCGGRAAAANYRRRRAARSQP</sequence>
<dbReference type="PANTHER" id="PTHR35525">
    <property type="entry name" value="BLL6575 PROTEIN"/>
    <property type="match status" value="1"/>
</dbReference>
<proteinExistence type="predicted"/>
<evidence type="ECO:0000313" key="2">
    <source>
        <dbReference type="EMBL" id="KJE23522.1"/>
    </source>
</evidence>
<dbReference type="PATRIC" id="fig|1502723.3.peg.1195"/>
<dbReference type="PANTHER" id="PTHR35525:SF3">
    <property type="entry name" value="BLL6575 PROTEIN"/>
    <property type="match status" value="1"/>
</dbReference>
<dbReference type="Proteomes" id="UP000032545">
    <property type="component" value="Unassembled WGS sequence"/>
</dbReference>
<comment type="caution">
    <text evidence="2">The sequence shown here is derived from an EMBL/GenBank/DDBJ whole genome shotgun (WGS) entry which is preliminary data.</text>
</comment>
<accession>A0A0D8BJD8</accession>
<dbReference type="InterPro" id="IPR010852">
    <property type="entry name" value="ABATE"/>
</dbReference>
<name>A0A0D8BJD8_9ACTN</name>
<organism evidence="2 3">
    <name type="scientific">Frankia torreyi</name>
    <dbReference type="NCBI Taxonomy" id="1856"/>
    <lineage>
        <taxon>Bacteria</taxon>
        <taxon>Bacillati</taxon>
        <taxon>Actinomycetota</taxon>
        <taxon>Actinomycetes</taxon>
        <taxon>Frankiales</taxon>
        <taxon>Frankiaceae</taxon>
        <taxon>Frankia</taxon>
    </lineage>
</organism>
<gene>
    <name evidence="2" type="ORF">FF36_02228</name>
</gene>
<dbReference type="OrthoDB" id="123307at2"/>
<dbReference type="RefSeq" id="WP_044884866.1">
    <property type="nucleotide sequence ID" value="NZ_JYFN01000013.1"/>
</dbReference>
<dbReference type="AlphaFoldDB" id="A0A0D8BJD8"/>
<dbReference type="Pfam" id="PF11706">
    <property type="entry name" value="zf-CGNR"/>
    <property type="match status" value="1"/>
</dbReference>
<dbReference type="SUPFAM" id="SSF160904">
    <property type="entry name" value="Jann2411-like"/>
    <property type="match status" value="1"/>
</dbReference>
<dbReference type="EMBL" id="JYFN01000013">
    <property type="protein sequence ID" value="KJE23522.1"/>
    <property type="molecule type" value="Genomic_DNA"/>
</dbReference>
<dbReference type="Pfam" id="PF07336">
    <property type="entry name" value="ABATE"/>
    <property type="match status" value="1"/>
</dbReference>
<keyword evidence="3" id="KW-1185">Reference proteome</keyword>
<reference evidence="3" key="1">
    <citation type="submission" date="2015-02" db="EMBL/GenBank/DDBJ databases">
        <title>Draft Genome of Frankia sp. CpI1-S.</title>
        <authorList>
            <person name="Oshone R.T."/>
            <person name="Ngom M."/>
            <person name="Ghodhbane-Gtari F."/>
            <person name="Gtari M."/>
            <person name="Morris K."/>
            <person name="Thomas K."/>
            <person name="Sen A."/>
            <person name="Tisa L.S."/>
        </authorList>
    </citation>
    <scope>NUCLEOTIDE SEQUENCE [LARGE SCALE GENOMIC DNA]</scope>
    <source>
        <strain evidence="3">CpI1-S</strain>
    </source>
</reference>
<evidence type="ECO:0000313" key="3">
    <source>
        <dbReference type="Proteomes" id="UP000032545"/>
    </source>
</evidence>
<dbReference type="Gene3D" id="1.10.3300.10">
    <property type="entry name" value="Jann2411-like domain"/>
    <property type="match status" value="1"/>
</dbReference>
<dbReference type="InterPro" id="IPR021005">
    <property type="entry name" value="Znf_CGNR"/>
</dbReference>
<evidence type="ECO:0000259" key="1">
    <source>
        <dbReference type="Pfam" id="PF11706"/>
    </source>
</evidence>
<reference evidence="2 3" key="2">
    <citation type="journal article" date="2016" name="Genome Announc.">
        <title>Permanent Draft Genome Sequences for Two Variants of Frankia sp. Strain CpI1, the First Frankia Strain Isolated from Root Nodules of Comptonia peregrina.</title>
        <authorList>
            <person name="Oshone R."/>
            <person name="Hurst S.G.IV."/>
            <person name="Abebe-Akele F."/>
            <person name="Simpson S."/>
            <person name="Morris K."/>
            <person name="Thomas W.K."/>
            <person name="Tisa L.S."/>
        </authorList>
    </citation>
    <scope>NUCLEOTIDE SEQUENCE [LARGE SCALE GENOMIC DNA]</scope>
    <source>
        <strain evidence="3">CpI1-S</strain>
    </source>
</reference>